<proteinExistence type="predicted"/>
<dbReference type="Proteomes" id="UP000076871">
    <property type="component" value="Unassembled WGS sequence"/>
</dbReference>
<protein>
    <submittedName>
        <fullName evidence="1">Uncharacterized protein</fullName>
    </submittedName>
</protein>
<evidence type="ECO:0000313" key="2">
    <source>
        <dbReference type="Proteomes" id="UP000076871"/>
    </source>
</evidence>
<dbReference type="InParanoid" id="A0A165D8S8"/>
<dbReference type="GeneID" id="63826412"/>
<accession>A0A165D8S8</accession>
<gene>
    <name evidence="1" type="ORF">LAESUDRAFT_728184</name>
</gene>
<organism evidence="1 2">
    <name type="scientific">Laetiporus sulphureus 93-53</name>
    <dbReference type="NCBI Taxonomy" id="1314785"/>
    <lineage>
        <taxon>Eukaryota</taxon>
        <taxon>Fungi</taxon>
        <taxon>Dikarya</taxon>
        <taxon>Basidiomycota</taxon>
        <taxon>Agaricomycotina</taxon>
        <taxon>Agaricomycetes</taxon>
        <taxon>Polyporales</taxon>
        <taxon>Laetiporus</taxon>
    </lineage>
</organism>
<dbReference type="RefSeq" id="XP_040762090.1">
    <property type="nucleotide sequence ID" value="XM_040909383.1"/>
</dbReference>
<dbReference type="AlphaFoldDB" id="A0A165D8S8"/>
<reference evidence="1 2" key="1">
    <citation type="journal article" date="2016" name="Mol. Biol. Evol.">
        <title>Comparative Genomics of Early-Diverging Mushroom-Forming Fungi Provides Insights into the Origins of Lignocellulose Decay Capabilities.</title>
        <authorList>
            <person name="Nagy L.G."/>
            <person name="Riley R."/>
            <person name="Tritt A."/>
            <person name="Adam C."/>
            <person name="Daum C."/>
            <person name="Floudas D."/>
            <person name="Sun H."/>
            <person name="Yadav J.S."/>
            <person name="Pangilinan J."/>
            <person name="Larsson K.H."/>
            <person name="Matsuura K."/>
            <person name="Barry K."/>
            <person name="Labutti K."/>
            <person name="Kuo R."/>
            <person name="Ohm R.A."/>
            <person name="Bhattacharya S.S."/>
            <person name="Shirouzu T."/>
            <person name="Yoshinaga Y."/>
            <person name="Martin F.M."/>
            <person name="Grigoriev I.V."/>
            <person name="Hibbett D.S."/>
        </authorList>
    </citation>
    <scope>NUCLEOTIDE SEQUENCE [LARGE SCALE GENOMIC DNA]</scope>
    <source>
        <strain evidence="1 2">93-53</strain>
    </source>
</reference>
<dbReference type="EMBL" id="KV427637">
    <property type="protein sequence ID" value="KZT04350.1"/>
    <property type="molecule type" value="Genomic_DNA"/>
</dbReference>
<name>A0A165D8S8_9APHY</name>
<keyword evidence="2" id="KW-1185">Reference proteome</keyword>
<evidence type="ECO:0000313" key="1">
    <source>
        <dbReference type="EMBL" id="KZT04350.1"/>
    </source>
</evidence>
<sequence>MAAVFWSCWTRKRRPHGNKSALFYTVMDSPLTGLSVSGCTTQSGLSWTVGKGAQLG</sequence>